<evidence type="ECO:0000313" key="2">
    <source>
        <dbReference type="Proteomes" id="UP000275368"/>
    </source>
</evidence>
<proteinExistence type="predicted"/>
<keyword evidence="2" id="KW-1185">Reference proteome</keyword>
<dbReference type="AlphaFoldDB" id="A0A3G9IMN1"/>
<sequence length="167" mass="18877">MQTLKENHQSDSPLLLSGLGGWLILAQIGLWGTACSAIINIVFNILPIFNNGQWEELTDPGSNSYNSMWSIAIPYEMIGSLVLLVALAVAFTLFYRKKRLLRSFLIYFYIAYAVYSLGDYFMIQSIPEIQDLGVSDSLTALIRTLITCVIWASYYGKSIRVRNTFVR</sequence>
<evidence type="ECO:0000313" key="1">
    <source>
        <dbReference type="EMBL" id="BBH19556.1"/>
    </source>
</evidence>
<dbReference type="EMBL" id="AP019308">
    <property type="protein sequence ID" value="BBH19556.1"/>
    <property type="molecule type" value="Genomic_DNA"/>
</dbReference>
<dbReference type="PROSITE" id="PS51257">
    <property type="entry name" value="PROKAR_LIPOPROTEIN"/>
    <property type="match status" value="1"/>
</dbReference>
<protein>
    <submittedName>
        <fullName evidence="1">Uncharacterized protein</fullName>
    </submittedName>
</protein>
<dbReference type="Pfam" id="PF10754">
    <property type="entry name" value="DUF2569"/>
    <property type="match status" value="1"/>
</dbReference>
<organism evidence="1 2">
    <name type="scientific">Paenibacillus baekrokdamisoli</name>
    <dbReference type="NCBI Taxonomy" id="1712516"/>
    <lineage>
        <taxon>Bacteria</taxon>
        <taxon>Bacillati</taxon>
        <taxon>Bacillota</taxon>
        <taxon>Bacilli</taxon>
        <taxon>Bacillales</taxon>
        <taxon>Paenibacillaceae</taxon>
        <taxon>Paenibacillus</taxon>
    </lineage>
</organism>
<gene>
    <name evidence="1" type="ORF">Back11_09010</name>
</gene>
<dbReference type="OrthoDB" id="9155572at2"/>
<accession>A0A3G9IMN1</accession>
<dbReference type="Proteomes" id="UP000275368">
    <property type="component" value="Chromosome"/>
</dbReference>
<dbReference type="KEGG" id="pbk:Back11_09010"/>
<dbReference type="InterPro" id="IPR019690">
    <property type="entry name" value="DUF2569"/>
</dbReference>
<name>A0A3G9IMN1_9BACL</name>
<reference evidence="1 2" key="1">
    <citation type="submission" date="2018-11" db="EMBL/GenBank/DDBJ databases">
        <title>Complete genome sequence of Paenibacillus baekrokdamisoli strain KCTC 33723.</title>
        <authorList>
            <person name="Kang S.W."/>
            <person name="Lee K.C."/>
            <person name="Kim K.K."/>
            <person name="Kim J.S."/>
            <person name="Kim D.S."/>
            <person name="Ko S.H."/>
            <person name="Yang S.H."/>
            <person name="Lee J.S."/>
        </authorList>
    </citation>
    <scope>NUCLEOTIDE SEQUENCE [LARGE SCALE GENOMIC DNA]</scope>
    <source>
        <strain evidence="1 2">KCTC 33723</strain>
    </source>
</reference>
<dbReference type="RefSeq" id="WP_125653969.1">
    <property type="nucleotide sequence ID" value="NZ_AP019308.1"/>
</dbReference>